<dbReference type="Pfam" id="PF12697">
    <property type="entry name" value="Abhydrolase_6"/>
    <property type="match status" value="1"/>
</dbReference>
<keyword evidence="2" id="KW-0808">Transferase</keyword>
<dbReference type="GO" id="GO:0016740">
    <property type="term" value="F:transferase activity"/>
    <property type="evidence" value="ECO:0007669"/>
    <property type="project" value="UniProtKB-KW"/>
</dbReference>
<evidence type="ECO:0000313" key="2">
    <source>
        <dbReference type="EMBL" id="GBF41677.1"/>
    </source>
</evidence>
<comment type="caution">
    <text evidence="2">The sequence shown here is derived from an EMBL/GenBank/DDBJ whole genome shotgun (WGS) entry which is preliminary data.</text>
</comment>
<name>A0A2P2DAL1_9LEPT</name>
<reference evidence="3" key="1">
    <citation type="journal article" date="2019" name="Microbiol. Immunol.">
        <title>Molecular and phenotypic characterization of Leptospira johnsonii sp. nov., Leptospira ellinghausenii sp. nov. and Leptospira ryugenii sp. nov. isolated from soil and water in Japan.</title>
        <authorList>
            <person name="Masuzawa T."/>
            <person name="Saito M."/>
            <person name="Nakao R."/>
            <person name="Nikaido Y."/>
            <person name="Matsumoto M."/>
            <person name="Ogawa M."/>
            <person name="Yokoyama M."/>
            <person name="Hidaka Y."/>
            <person name="Tomita J."/>
            <person name="Sakakibara K."/>
            <person name="Suzuki K."/>
            <person name="Yasuda S."/>
            <person name="Sato H."/>
            <person name="Yamaguchi M."/>
            <person name="Yoshida S.I."/>
            <person name="Koizumi N."/>
            <person name="Kawamura Y."/>
        </authorList>
    </citation>
    <scope>NUCLEOTIDE SEQUENCE [LARGE SCALE GENOMIC DNA]</scope>
    <source>
        <strain evidence="3">E18</strain>
    </source>
</reference>
<dbReference type="AlphaFoldDB" id="A0A2P2DAL1"/>
<keyword evidence="2" id="KW-0378">Hydrolase</keyword>
<dbReference type="EMBL" id="BFAZ01000005">
    <property type="protein sequence ID" value="GBF41677.1"/>
    <property type="molecule type" value="Genomic_DNA"/>
</dbReference>
<proteinExistence type="predicted"/>
<dbReference type="OrthoDB" id="9805423at2"/>
<dbReference type="GO" id="GO:0016020">
    <property type="term" value="C:membrane"/>
    <property type="evidence" value="ECO:0007669"/>
    <property type="project" value="TreeGrafter"/>
</dbReference>
<dbReference type="Gene3D" id="3.40.50.1820">
    <property type="entry name" value="alpha/beta hydrolase"/>
    <property type="match status" value="1"/>
</dbReference>
<organism evidence="2 3">
    <name type="scientific">Leptospira ellinghausenii</name>
    <dbReference type="NCBI Taxonomy" id="1917822"/>
    <lineage>
        <taxon>Bacteria</taxon>
        <taxon>Pseudomonadati</taxon>
        <taxon>Spirochaetota</taxon>
        <taxon>Spirochaetia</taxon>
        <taxon>Leptospirales</taxon>
        <taxon>Leptospiraceae</taxon>
        <taxon>Leptospira</taxon>
    </lineage>
</organism>
<feature type="domain" description="AB hydrolase-1" evidence="1">
    <location>
        <begin position="56"/>
        <end position="285"/>
    </location>
</feature>
<accession>A0A2P2DAL1</accession>
<dbReference type="InterPro" id="IPR000073">
    <property type="entry name" value="AB_hydrolase_1"/>
</dbReference>
<dbReference type="RefSeq" id="WP_108958839.1">
    <property type="nucleotide sequence ID" value="NZ_BFAZ01000005.1"/>
</dbReference>
<dbReference type="SUPFAM" id="SSF53474">
    <property type="entry name" value="alpha/beta-Hydrolases"/>
    <property type="match status" value="1"/>
</dbReference>
<dbReference type="GO" id="GO:0016787">
    <property type="term" value="F:hydrolase activity"/>
    <property type="evidence" value="ECO:0007669"/>
    <property type="project" value="UniProtKB-KW"/>
</dbReference>
<evidence type="ECO:0000313" key="3">
    <source>
        <dbReference type="Proteomes" id="UP000245206"/>
    </source>
</evidence>
<gene>
    <name evidence="2" type="ORF">LPTSP2_09580</name>
</gene>
<protein>
    <submittedName>
        <fullName evidence="2">Hydrolase or acetyltransferase</fullName>
    </submittedName>
</protein>
<dbReference type="PANTHER" id="PTHR43798:SF33">
    <property type="entry name" value="HYDROLASE, PUTATIVE (AFU_ORTHOLOGUE AFUA_2G14860)-RELATED"/>
    <property type="match status" value="1"/>
</dbReference>
<dbReference type="Proteomes" id="UP000245206">
    <property type="component" value="Unassembled WGS sequence"/>
</dbReference>
<dbReference type="InterPro" id="IPR050266">
    <property type="entry name" value="AB_hydrolase_sf"/>
</dbReference>
<evidence type="ECO:0000259" key="1">
    <source>
        <dbReference type="Pfam" id="PF12697"/>
    </source>
</evidence>
<sequence length="296" mass="34005">MKIHYHYFPILLPILIPLCLWADDFSKNEKPITSYFALKEGKIAYTKSGSGKQNFILLPGIGDRKESYSDLVHLLKNEGNVYTFDLRGMGESDVSFSSYGPKETAMDILSFIQRNNLQNVYIIANSMTAASAVYIQSKEKKRVLGMVLSGPFVRDKEPMSWGLKSILQIAFRGPWGPSVWAKFYESLFPIQPPKDLEERKEKLKENLKEEGRMAALRSMLFAPKEECENELVHVKGNHIIIMGLKDPDFSNPEEETNWIQDTIGGTVYLYENVGHYPFLEEPNRFYSDIKSLWQKK</sequence>
<keyword evidence="3" id="KW-1185">Reference proteome</keyword>
<dbReference type="PANTHER" id="PTHR43798">
    <property type="entry name" value="MONOACYLGLYCEROL LIPASE"/>
    <property type="match status" value="1"/>
</dbReference>
<dbReference type="InterPro" id="IPR029058">
    <property type="entry name" value="AB_hydrolase_fold"/>
</dbReference>